<dbReference type="Pfam" id="PF08783">
    <property type="entry name" value="DWNN"/>
    <property type="match status" value="1"/>
</dbReference>
<keyword evidence="8" id="KW-1185">Reference proteome</keyword>
<comment type="subcellular location">
    <subcellularLocation>
        <location evidence="1">Nucleus</location>
    </subcellularLocation>
</comment>
<keyword evidence="4" id="KW-0862">Zinc</keyword>
<dbReference type="GO" id="GO:0016567">
    <property type="term" value="P:protein ubiquitination"/>
    <property type="evidence" value="ECO:0007669"/>
    <property type="project" value="InterPro"/>
</dbReference>
<keyword evidence="3" id="KW-0863">Zinc-finger</keyword>
<dbReference type="PANTHER" id="PTHR15439:SF0">
    <property type="entry name" value="CELL DIVISION CYCLE AND APOPTOSIS REGULATOR PROTEIN 1-RELATED"/>
    <property type="match status" value="1"/>
</dbReference>
<dbReference type="AlphaFoldDB" id="A0A9Q0E964"/>
<evidence type="ECO:0000259" key="6">
    <source>
        <dbReference type="PROSITE" id="PS51282"/>
    </source>
</evidence>
<evidence type="ECO:0000256" key="4">
    <source>
        <dbReference type="ARBA" id="ARBA00022833"/>
    </source>
</evidence>
<evidence type="ECO:0000256" key="3">
    <source>
        <dbReference type="ARBA" id="ARBA00022771"/>
    </source>
</evidence>
<dbReference type="PANTHER" id="PTHR15439">
    <property type="entry name" value="RETINOBLASTOMA-BINDING PROTEIN 6"/>
    <property type="match status" value="1"/>
</dbReference>
<organism evidence="7 8">
    <name type="scientific">Muraenolepis orangiensis</name>
    <name type="common">Patagonian moray cod</name>
    <dbReference type="NCBI Taxonomy" id="630683"/>
    <lineage>
        <taxon>Eukaryota</taxon>
        <taxon>Metazoa</taxon>
        <taxon>Chordata</taxon>
        <taxon>Craniata</taxon>
        <taxon>Vertebrata</taxon>
        <taxon>Euteleostomi</taxon>
        <taxon>Actinopterygii</taxon>
        <taxon>Neopterygii</taxon>
        <taxon>Teleostei</taxon>
        <taxon>Neoteleostei</taxon>
        <taxon>Acanthomorphata</taxon>
        <taxon>Zeiogadaria</taxon>
        <taxon>Gadariae</taxon>
        <taxon>Gadiformes</taxon>
        <taxon>Muraenolepidoidei</taxon>
        <taxon>Muraenolepididae</taxon>
        <taxon>Muraenolepis</taxon>
    </lineage>
</organism>
<dbReference type="GO" id="GO:0006397">
    <property type="term" value="P:mRNA processing"/>
    <property type="evidence" value="ECO:0007669"/>
    <property type="project" value="InterPro"/>
</dbReference>
<accession>A0A9Q0E964</accession>
<dbReference type="GO" id="GO:0006511">
    <property type="term" value="P:ubiquitin-dependent protein catabolic process"/>
    <property type="evidence" value="ECO:0007669"/>
    <property type="project" value="TreeGrafter"/>
</dbReference>
<feature type="domain" description="DWNN" evidence="6">
    <location>
        <begin position="4"/>
        <end position="75"/>
    </location>
</feature>
<dbReference type="Proteomes" id="UP001148018">
    <property type="component" value="Unassembled WGS sequence"/>
</dbReference>
<dbReference type="InterPro" id="IPR033489">
    <property type="entry name" value="RBBP6"/>
</dbReference>
<gene>
    <name evidence="7" type="ORF">NHX12_032324</name>
</gene>
<name>A0A9Q0E964_9TELE</name>
<dbReference type="GO" id="GO:0061630">
    <property type="term" value="F:ubiquitin protein ligase activity"/>
    <property type="evidence" value="ECO:0007669"/>
    <property type="project" value="InterPro"/>
</dbReference>
<dbReference type="PROSITE" id="PS51282">
    <property type="entry name" value="DWNN"/>
    <property type="match status" value="1"/>
</dbReference>
<sequence length="123" mass="14036">MAHVHYKFSSILKYDTMVFDGLHVPLRELKRHIMDREKLRAGDCDLQITNAQTKEEYKEEDVIAKNSSVIVRRIPIVGGRSGSKNAKTIHRSDNQFHPNAFGVSKAVCNTRAHAHTHTPWFSP</sequence>
<protein>
    <recommendedName>
        <fullName evidence="6">DWNN domain-containing protein</fullName>
    </recommendedName>
</protein>
<dbReference type="Gene3D" id="3.10.20.90">
    <property type="entry name" value="Phosphatidylinositol 3-kinase Catalytic Subunit, Chain A, domain 1"/>
    <property type="match status" value="1"/>
</dbReference>
<keyword evidence="5" id="KW-0539">Nucleus</keyword>
<evidence type="ECO:0000313" key="7">
    <source>
        <dbReference type="EMBL" id="KAJ3601353.1"/>
    </source>
</evidence>
<dbReference type="EMBL" id="JANIIK010000047">
    <property type="protein sequence ID" value="KAJ3601353.1"/>
    <property type="molecule type" value="Genomic_DNA"/>
</dbReference>
<comment type="caution">
    <text evidence="7">The sequence shown here is derived from an EMBL/GenBank/DDBJ whole genome shotgun (WGS) entry which is preliminary data.</text>
</comment>
<dbReference type="OrthoDB" id="106784at2759"/>
<evidence type="ECO:0000256" key="5">
    <source>
        <dbReference type="ARBA" id="ARBA00023242"/>
    </source>
</evidence>
<proteinExistence type="predicted"/>
<evidence type="ECO:0000256" key="1">
    <source>
        <dbReference type="ARBA" id="ARBA00004123"/>
    </source>
</evidence>
<dbReference type="SMART" id="SM01180">
    <property type="entry name" value="DWNN"/>
    <property type="match status" value="1"/>
</dbReference>
<evidence type="ECO:0000313" key="8">
    <source>
        <dbReference type="Proteomes" id="UP001148018"/>
    </source>
</evidence>
<reference evidence="7" key="1">
    <citation type="submission" date="2022-07" db="EMBL/GenBank/DDBJ databases">
        <title>Chromosome-level genome of Muraenolepis orangiensis.</title>
        <authorList>
            <person name="Kim J."/>
        </authorList>
    </citation>
    <scope>NUCLEOTIDE SEQUENCE</scope>
    <source>
        <strain evidence="7">KU_S4_2022</strain>
        <tissue evidence="7">Muscle</tissue>
    </source>
</reference>
<keyword evidence="2" id="KW-0479">Metal-binding</keyword>
<dbReference type="GO" id="GO:0005634">
    <property type="term" value="C:nucleus"/>
    <property type="evidence" value="ECO:0007669"/>
    <property type="project" value="UniProtKB-SubCell"/>
</dbReference>
<dbReference type="InterPro" id="IPR014891">
    <property type="entry name" value="DWNN_domain"/>
</dbReference>
<dbReference type="GO" id="GO:0008270">
    <property type="term" value="F:zinc ion binding"/>
    <property type="evidence" value="ECO:0007669"/>
    <property type="project" value="UniProtKB-KW"/>
</dbReference>
<evidence type="ECO:0000256" key="2">
    <source>
        <dbReference type="ARBA" id="ARBA00022723"/>
    </source>
</evidence>